<dbReference type="AlphaFoldDB" id="A0ABD0VHW9"/>
<dbReference type="PROSITE" id="PS50835">
    <property type="entry name" value="IG_LIKE"/>
    <property type="match status" value="1"/>
</dbReference>
<name>A0ABD0VHW9_DENTH</name>
<sequence length="180" mass="20171">MSLFCSVSVLGTARYRVTWRVLTNDNESQKNVNEAAAHPVALKKISELGFKFNKGESSNLYECISGHAAADKEKTVKLSISELRTNDTKINSIRSQMSSNQGPKALLEDSNHNLDYQTVSKYDILIRLDETNPTNLRTLNSNITKLVKYLVSNLRSRESTSAIHPNHSQLTLTYLQAMPL</sequence>
<accession>A0ABD0VHW9</accession>
<comment type="caution">
    <text evidence="2">The sequence shown here is derived from an EMBL/GenBank/DDBJ whole genome shotgun (WGS) entry which is preliminary data.</text>
</comment>
<dbReference type="InterPro" id="IPR007110">
    <property type="entry name" value="Ig-like_dom"/>
</dbReference>
<reference evidence="2 3" key="1">
    <citation type="journal article" date="2024" name="Plant Biotechnol. J.">
        <title>Dendrobium thyrsiflorum genome and its molecular insights into genes involved in important horticultural traits.</title>
        <authorList>
            <person name="Chen B."/>
            <person name="Wang J.Y."/>
            <person name="Zheng P.J."/>
            <person name="Li K.L."/>
            <person name="Liang Y.M."/>
            <person name="Chen X.F."/>
            <person name="Zhang C."/>
            <person name="Zhao X."/>
            <person name="He X."/>
            <person name="Zhang G.Q."/>
            <person name="Liu Z.J."/>
            <person name="Xu Q."/>
        </authorList>
    </citation>
    <scope>NUCLEOTIDE SEQUENCE [LARGE SCALE GENOMIC DNA]</scope>
    <source>
        <strain evidence="2">GZMU011</strain>
    </source>
</reference>
<proteinExistence type="predicted"/>
<evidence type="ECO:0000313" key="3">
    <source>
        <dbReference type="Proteomes" id="UP001552299"/>
    </source>
</evidence>
<feature type="domain" description="Ig-like" evidence="1">
    <location>
        <begin position="1"/>
        <end position="79"/>
    </location>
</feature>
<dbReference type="Proteomes" id="UP001552299">
    <property type="component" value="Unassembled WGS sequence"/>
</dbReference>
<evidence type="ECO:0000259" key="1">
    <source>
        <dbReference type="PROSITE" id="PS50835"/>
    </source>
</evidence>
<evidence type="ECO:0000313" key="2">
    <source>
        <dbReference type="EMBL" id="KAL0924333.1"/>
    </source>
</evidence>
<gene>
    <name evidence="2" type="ORF">M5K25_005149</name>
</gene>
<protein>
    <recommendedName>
        <fullName evidence="1">Ig-like domain-containing protein</fullName>
    </recommendedName>
</protein>
<keyword evidence="3" id="KW-1185">Reference proteome</keyword>
<organism evidence="2 3">
    <name type="scientific">Dendrobium thyrsiflorum</name>
    <name type="common">Pinecone-like raceme dendrobium</name>
    <name type="synonym">Orchid</name>
    <dbReference type="NCBI Taxonomy" id="117978"/>
    <lineage>
        <taxon>Eukaryota</taxon>
        <taxon>Viridiplantae</taxon>
        <taxon>Streptophyta</taxon>
        <taxon>Embryophyta</taxon>
        <taxon>Tracheophyta</taxon>
        <taxon>Spermatophyta</taxon>
        <taxon>Magnoliopsida</taxon>
        <taxon>Liliopsida</taxon>
        <taxon>Asparagales</taxon>
        <taxon>Orchidaceae</taxon>
        <taxon>Epidendroideae</taxon>
        <taxon>Malaxideae</taxon>
        <taxon>Dendrobiinae</taxon>
        <taxon>Dendrobium</taxon>
    </lineage>
</organism>
<dbReference type="EMBL" id="JANQDX010000005">
    <property type="protein sequence ID" value="KAL0924333.1"/>
    <property type="molecule type" value="Genomic_DNA"/>
</dbReference>